<dbReference type="EMBL" id="CP061800">
    <property type="protein sequence ID" value="QTA86755.1"/>
    <property type="molecule type" value="Genomic_DNA"/>
</dbReference>
<dbReference type="PANTHER" id="PTHR33258:SF1">
    <property type="entry name" value="TRANSPOSASE INSL FOR INSERTION SEQUENCE ELEMENT IS186A-RELATED"/>
    <property type="match status" value="1"/>
</dbReference>
<keyword evidence="3" id="KW-0238">DNA-binding</keyword>
<keyword evidence="21" id="KW-1185">Reference proteome</keyword>
<dbReference type="EMBL" id="CP061800">
    <property type="protein sequence ID" value="QTA91252.1"/>
    <property type="molecule type" value="Genomic_DNA"/>
</dbReference>
<dbReference type="EMBL" id="CP061800">
    <property type="protein sequence ID" value="QTA87426.1"/>
    <property type="molecule type" value="Genomic_DNA"/>
</dbReference>
<dbReference type="GO" id="GO:0003677">
    <property type="term" value="F:DNA binding"/>
    <property type="evidence" value="ECO:0007669"/>
    <property type="project" value="UniProtKB-KW"/>
</dbReference>
<dbReference type="KEGG" id="dmm:dnm_029150"/>
<evidence type="ECO:0000313" key="8">
    <source>
        <dbReference type="EMBL" id="QTA84131.1"/>
    </source>
</evidence>
<dbReference type="EMBL" id="CP061800">
    <property type="protein sequence ID" value="QTA84127.1"/>
    <property type="molecule type" value="Genomic_DNA"/>
</dbReference>
<dbReference type="EMBL" id="CP061800">
    <property type="protein sequence ID" value="QTA84135.1"/>
    <property type="molecule type" value="Genomic_DNA"/>
</dbReference>
<evidence type="ECO:0000313" key="7">
    <source>
        <dbReference type="EMBL" id="QTA84127.1"/>
    </source>
</evidence>
<dbReference type="InterPro" id="IPR002559">
    <property type="entry name" value="Transposase_11"/>
</dbReference>
<keyword evidence="5" id="KW-0812">Transmembrane</keyword>
<dbReference type="KEGG" id="dmm:dnm_025830"/>
<dbReference type="InterPro" id="IPR047952">
    <property type="entry name" value="Transpos_IS4"/>
</dbReference>
<sequence>MINKQIKIDVRTVKKFFKKGKIRKIAEKTGFIKRKRKLDAFEFFISLTFGSLTTTTITLGAIAENLSECISRAGINDRFNQYAIDFLTEVFSFFFRTATENGHNINIDVLNQFGRVNIIDSSSWELPPGLKSAFPGYNIAGCKVQLMYDYKTGVIQLFDIKKQTCNDQSYSKTLGDQISADDLLIFDLGYSIADMLKITDDKEAFFISRFNYSGIGLYIKKGEEYERIGISEILKKLNGNETIFEFECYTGNKEKKIKIRFFAVRVPEEVANKKRRKMCQNAKKKGRTPKKESLRLCEWNFMMTNIPAEKTEDVRTILAFYPIRWSVELFFKQFKSVLNIHKTEVRNNEDRLRCEVLGKAIVVMFISYCYSNARSEAWRILGEEVSIDKTVKYFRRNIAGLTVLLSDSADKAAKHVRKMIAKITDTCRKERQKSRKNSLDVLIDGAVLENYKYVKVNLSELGQPGKGMPLSFRLFNLINVNLFFEIIPLAG</sequence>
<evidence type="ECO:0000313" key="15">
    <source>
        <dbReference type="EMBL" id="QTA87218.1"/>
    </source>
</evidence>
<dbReference type="KEGG" id="dmm:dnm_005640"/>
<dbReference type="EMBL" id="CP061800">
    <property type="protein sequence ID" value="QTA91627.1"/>
    <property type="molecule type" value="Genomic_DNA"/>
</dbReference>
<dbReference type="EMBL" id="CP061800">
    <property type="protein sequence ID" value="QTA86559.1"/>
    <property type="molecule type" value="Genomic_DNA"/>
</dbReference>
<evidence type="ECO:0000259" key="6">
    <source>
        <dbReference type="Pfam" id="PF01609"/>
    </source>
</evidence>
<dbReference type="Pfam" id="PF01609">
    <property type="entry name" value="DDE_Tnp_1"/>
    <property type="match status" value="1"/>
</dbReference>
<evidence type="ECO:0000313" key="11">
    <source>
        <dbReference type="EMBL" id="QTA86559.1"/>
    </source>
</evidence>
<evidence type="ECO:0000313" key="12">
    <source>
        <dbReference type="EMBL" id="QTA86580.1"/>
    </source>
</evidence>
<evidence type="ECO:0000256" key="4">
    <source>
        <dbReference type="ARBA" id="ARBA00023172"/>
    </source>
</evidence>
<dbReference type="Gene3D" id="3.90.350.10">
    <property type="entry name" value="Transposase Inhibitor Protein From Tn5, Chain A, domain 1"/>
    <property type="match status" value="1"/>
</dbReference>
<dbReference type="KEGG" id="dmm:dnm_001280"/>
<evidence type="ECO:0000313" key="20">
    <source>
        <dbReference type="EMBL" id="QTA93404.1"/>
    </source>
</evidence>
<evidence type="ECO:0000313" key="10">
    <source>
        <dbReference type="EMBL" id="QTA84566.1"/>
    </source>
</evidence>
<dbReference type="EMBL" id="CP061800">
    <property type="protein sequence ID" value="QTA87218.1"/>
    <property type="molecule type" value="Genomic_DNA"/>
</dbReference>
<dbReference type="GO" id="GO:0004803">
    <property type="term" value="F:transposase activity"/>
    <property type="evidence" value="ECO:0007669"/>
    <property type="project" value="InterPro"/>
</dbReference>
<evidence type="ECO:0000313" key="17">
    <source>
        <dbReference type="EMBL" id="QTA87696.1"/>
    </source>
</evidence>
<dbReference type="RefSeq" id="WP_207679109.1">
    <property type="nucleotide sequence ID" value="NZ_CP061800.1"/>
</dbReference>
<dbReference type="GO" id="GO:0006313">
    <property type="term" value="P:DNA transposition"/>
    <property type="evidence" value="ECO:0007669"/>
    <property type="project" value="InterPro"/>
</dbReference>
<dbReference type="EMBL" id="CP061800">
    <property type="protein sequence ID" value="QTA87696.1"/>
    <property type="molecule type" value="Genomic_DNA"/>
</dbReference>
<evidence type="ECO:0000313" key="18">
    <source>
        <dbReference type="EMBL" id="QTA91252.1"/>
    </source>
</evidence>
<reference evidence="14" key="1">
    <citation type="journal article" date="2021" name="Microb. Physiol.">
        <title>Proteogenomic Insights into the Physiology of Marine, Sulfate-Reducing, Filamentous Desulfonema limicola and Desulfonema magnum.</title>
        <authorList>
            <person name="Schnaars V."/>
            <person name="Wohlbrand L."/>
            <person name="Scheve S."/>
            <person name="Hinrichs C."/>
            <person name="Reinhardt R."/>
            <person name="Rabus R."/>
        </authorList>
    </citation>
    <scope>NUCLEOTIDE SEQUENCE</scope>
    <source>
        <strain evidence="14">4be13</strain>
    </source>
</reference>
<dbReference type="KEGG" id="dmm:dnm_032480"/>
<dbReference type="KEGG" id="dmm:dnm_001200"/>
<dbReference type="Proteomes" id="UP000663722">
    <property type="component" value="Chromosome"/>
</dbReference>
<dbReference type="KEGG" id="dmm:dnm_027790"/>
<dbReference type="AlphaFoldDB" id="A0A975BKQ7"/>
<dbReference type="KEGG" id="dmm:dnm_037300"/>
<gene>
    <name evidence="7" type="ORF">dnm_001200</name>
    <name evidence="8" type="ORF">dnm_001240</name>
    <name evidence="9" type="ORF">dnm_001280</name>
    <name evidence="10" type="ORF">dnm_005640</name>
    <name evidence="11" type="ORF">dnm_025830</name>
    <name evidence="12" type="ORF">dnm_026040</name>
    <name evidence="13" type="ORF">dnm_027790</name>
    <name evidence="14" type="ORF">dnm_029150</name>
    <name evidence="15" type="ORF">dnm_032480</name>
    <name evidence="16" type="ORF">dnm_034590</name>
    <name evidence="17" type="ORF">dnm_037300</name>
    <name evidence="18" type="ORF">dnm_073160</name>
    <name evidence="19" type="ORF">dnm_076990</name>
    <name evidence="20" type="ORF">dnm_095040</name>
</gene>
<accession>A0A975BKQ7</accession>
<name>A0A975BKQ7_9BACT</name>
<dbReference type="KEGG" id="dmm:dnm_073160"/>
<dbReference type="KEGG" id="dmm:dnm_026040"/>
<evidence type="ECO:0000256" key="3">
    <source>
        <dbReference type="ARBA" id="ARBA00023125"/>
    </source>
</evidence>
<evidence type="ECO:0000313" key="9">
    <source>
        <dbReference type="EMBL" id="QTA84135.1"/>
    </source>
</evidence>
<keyword evidence="5" id="KW-0472">Membrane</keyword>
<dbReference type="EMBL" id="CP061800">
    <property type="protein sequence ID" value="QTA86890.1"/>
    <property type="molecule type" value="Genomic_DNA"/>
</dbReference>
<dbReference type="NCBIfam" id="NF033592">
    <property type="entry name" value="transpos_IS4_1"/>
    <property type="match status" value="1"/>
</dbReference>
<evidence type="ECO:0000313" key="14">
    <source>
        <dbReference type="EMBL" id="QTA86890.1"/>
    </source>
</evidence>
<evidence type="ECO:0000313" key="19">
    <source>
        <dbReference type="EMBL" id="QTA91627.1"/>
    </source>
</evidence>
<feature type="transmembrane region" description="Helical" evidence="5">
    <location>
        <begin position="43"/>
        <end position="63"/>
    </location>
</feature>
<keyword evidence="5" id="KW-1133">Transmembrane helix</keyword>
<evidence type="ECO:0000256" key="5">
    <source>
        <dbReference type="SAM" id="Phobius"/>
    </source>
</evidence>
<dbReference type="KEGG" id="dmm:dnm_034590"/>
<feature type="domain" description="Transposase IS4-like" evidence="6">
    <location>
        <begin position="113"/>
        <end position="364"/>
    </location>
</feature>
<comment type="similarity">
    <text evidence="1">Belongs to the transposase 11 family.</text>
</comment>
<evidence type="ECO:0000256" key="2">
    <source>
        <dbReference type="ARBA" id="ARBA00022578"/>
    </source>
</evidence>
<evidence type="ECO:0000313" key="21">
    <source>
        <dbReference type="Proteomes" id="UP000663722"/>
    </source>
</evidence>
<dbReference type="SUPFAM" id="SSF53098">
    <property type="entry name" value="Ribonuclease H-like"/>
    <property type="match status" value="1"/>
</dbReference>
<dbReference type="EMBL" id="CP061800">
    <property type="protein sequence ID" value="QTA84131.1"/>
    <property type="molecule type" value="Genomic_DNA"/>
</dbReference>
<dbReference type="EMBL" id="CP061800">
    <property type="protein sequence ID" value="QTA93404.1"/>
    <property type="molecule type" value="Genomic_DNA"/>
</dbReference>
<protein>
    <submittedName>
        <fullName evidence="16">Transposase IS4 domain-containing protein</fullName>
    </submittedName>
    <submittedName>
        <fullName evidence="14">Transposase family protein, IS4-like</fullName>
    </submittedName>
</protein>
<organism evidence="14 21">
    <name type="scientific">Desulfonema magnum</name>
    <dbReference type="NCBI Taxonomy" id="45655"/>
    <lineage>
        <taxon>Bacteria</taxon>
        <taxon>Pseudomonadati</taxon>
        <taxon>Thermodesulfobacteriota</taxon>
        <taxon>Desulfobacteria</taxon>
        <taxon>Desulfobacterales</taxon>
        <taxon>Desulfococcaceae</taxon>
        <taxon>Desulfonema</taxon>
    </lineage>
</organism>
<dbReference type="KEGG" id="dmm:dnm_001240"/>
<dbReference type="KEGG" id="dmm:dnm_095040"/>
<evidence type="ECO:0000313" key="13">
    <source>
        <dbReference type="EMBL" id="QTA86755.1"/>
    </source>
</evidence>
<keyword evidence="4" id="KW-0233">DNA recombination</keyword>
<dbReference type="EMBL" id="CP061800">
    <property type="protein sequence ID" value="QTA84566.1"/>
    <property type="molecule type" value="Genomic_DNA"/>
</dbReference>
<dbReference type="EMBL" id="CP061800">
    <property type="protein sequence ID" value="QTA86580.1"/>
    <property type="molecule type" value="Genomic_DNA"/>
</dbReference>
<proteinExistence type="inferred from homology"/>
<evidence type="ECO:0000256" key="1">
    <source>
        <dbReference type="ARBA" id="ARBA00010075"/>
    </source>
</evidence>
<dbReference type="KEGG" id="dmm:dnm_076990"/>
<evidence type="ECO:0000313" key="16">
    <source>
        <dbReference type="EMBL" id="QTA87426.1"/>
    </source>
</evidence>
<dbReference type="PANTHER" id="PTHR33258">
    <property type="entry name" value="TRANSPOSASE INSL FOR INSERTION SEQUENCE ELEMENT IS186A-RELATED"/>
    <property type="match status" value="1"/>
</dbReference>
<dbReference type="InterPro" id="IPR012337">
    <property type="entry name" value="RNaseH-like_sf"/>
</dbReference>
<keyword evidence="2" id="KW-0815">Transposition</keyword>